<dbReference type="EMBL" id="LRXL01000037">
    <property type="protein sequence ID" value="OAB78759.1"/>
    <property type="molecule type" value="Genomic_DNA"/>
</dbReference>
<dbReference type="PANTHER" id="PTHR30461:SF23">
    <property type="entry name" value="DNA RECOMBINASE-RELATED"/>
    <property type="match status" value="1"/>
</dbReference>
<keyword evidence="5" id="KW-1185">Reference proteome</keyword>
<keyword evidence="1" id="KW-0175">Coiled coil</keyword>
<dbReference type="InterPro" id="IPR036162">
    <property type="entry name" value="Resolvase-like_N_sf"/>
</dbReference>
<name>A0A167HM30_9FLAO</name>
<evidence type="ECO:0000259" key="2">
    <source>
        <dbReference type="PROSITE" id="PS51736"/>
    </source>
</evidence>
<reference evidence="4 5" key="1">
    <citation type="submission" date="2016-02" db="EMBL/GenBank/DDBJ databases">
        <title>Ulvibacter sp. LPB0005, isolated from Thais luteostoma.</title>
        <authorList>
            <person name="Shin S.-K."/>
            <person name="Yi H."/>
        </authorList>
    </citation>
    <scope>NUCLEOTIDE SEQUENCE [LARGE SCALE GENOMIC DNA]</scope>
    <source>
        <strain evidence="4 5">LPB0005</strain>
    </source>
</reference>
<dbReference type="CDD" id="cd00338">
    <property type="entry name" value="Ser_Recombinase"/>
    <property type="match status" value="1"/>
</dbReference>
<dbReference type="Gene3D" id="3.40.50.1390">
    <property type="entry name" value="Resolvase, N-terminal catalytic domain"/>
    <property type="match status" value="1"/>
</dbReference>
<dbReference type="Proteomes" id="UP000077013">
    <property type="component" value="Unassembled WGS sequence"/>
</dbReference>
<dbReference type="PROSITE" id="PS51736">
    <property type="entry name" value="RECOMBINASES_3"/>
    <property type="match status" value="1"/>
</dbReference>
<feature type="domain" description="Recombinase" evidence="3">
    <location>
        <begin position="157"/>
        <end position="284"/>
    </location>
</feature>
<evidence type="ECO:0008006" key="6">
    <source>
        <dbReference type="Google" id="ProtNLM"/>
    </source>
</evidence>
<dbReference type="InterPro" id="IPR011109">
    <property type="entry name" value="DNA_bind_recombinase_dom"/>
</dbReference>
<dbReference type="OrthoDB" id="1094757at2"/>
<evidence type="ECO:0000256" key="1">
    <source>
        <dbReference type="SAM" id="Coils"/>
    </source>
</evidence>
<protein>
    <recommendedName>
        <fullName evidence="6">Recombinase domain-containing protein</fullName>
    </recommendedName>
</protein>
<evidence type="ECO:0000313" key="5">
    <source>
        <dbReference type="Proteomes" id="UP000077013"/>
    </source>
</evidence>
<dbReference type="SMART" id="SM00857">
    <property type="entry name" value="Resolvase"/>
    <property type="match status" value="1"/>
</dbReference>
<dbReference type="Gene3D" id="3.90.1750.20">
    <property type="entry name" value="Putative Large Serine Recombinase, Chain B, Domain 2"/>
    <property type="match status" value="1"/>
</dbReference>
<feature type="coiled-coil region" evidence="1">
    <location>
        <begin position="375"/>
        <end position="444"/>
    </location>
</feature>
<feature type="domain" description="Resolvase/invertase-type recombinase catalytic" evidence="2">
    <location>
        <begin position="1"/>
        <end position="150"/>
    </location>
</feature>
<dbReference type="Pfam" id="PF07508">
    <property type="entry name" value="Recombinase"/>
    <property type="match status" value="1"/>
</dbReference>
<dbReference type="Pfam" id="PF00239">
    <property type="entry name" value="Resolvase"/>
    <property type="match status" value="1"/>
</dbReference>
<dbReference type="AlphaFoldDB" id="A0A167HM30"/>
<dbReference type="PANTHER" id="PTHR30461">
    <property type="entry name" value="DNA-INVERTASE FROM LAMBDOID PROPHAGE"/>
    <property type="match status" value="1"/>
</dbReference>
<accession>A0A167HM30</accession>
<dbReference type="STRING" id="1763537.ULVI_09260"/>
<dbReference type="GO" id="GO:0000150">
    <property type="term" value="F:DNA strand exchange activity"/>
    <property type="evidence" value="ECO:0007669"/>
    <property type="project" value="InterPro"/>
</dbReference>
<dbReference type="InterPro" id="IPR025827">
    <property type="entry name" value="Zn_ribbon_recom_dom"/>
</dbReference>
<dbReference type="InterPro" id="IPR038109">
    <property type="entry name" value="DNA_bind_recomb_sf"/>
</dbReference>
<dbReference type="InterPro" id="IPR006119">
    <property type="entry name" value="Resolv_N"/>
</dbReference>
<proteinExistence type="predicted"/>
<dbReference type="RefSeq" id="WP_068592070.1">
    <property type="nucleotide sequence ID" value="NZ_LRXL01000037.1"/>
</dbReference>
<organism evidence="4 5">
    <name type="scientific">Cochleicola gelatinilyticus</name>
    <dbReference type="NCBI Taxonomy" id="1763537"/>
    <lineage>
        <taxon>Bacteria</taxon>
        <taxon>Pseudomonadati</taxon>
        <taxon>Bacteroidota</taxon>
        <taxon>Flavobacteriia</taxon>
        <taxon>Flavobacteriales</taxon>
        <taxon>Flavobacteriaceae</taxon>
        <taxon>Cochleicola</taxon>
    </lineage>
</organism>
<dbReference type="GO" id="GO:0003677">
    <property type="term" value="F:DNA binding"/>
    <property type="evidence" value="ECO:0007669"/>
    <property type="project" value="InterPro"/>
</dbReference>
<dbReference type="InterPro" id="IPR050639">
    <property type="entry name" value="SSR_resolvase"/>
</dbReference>
<evidence type="ECO:0000259" key="3">
    <source>
        <dbReference type="PROSITE" id="PS51737"/>
    </source>
</evidence>
<evidence type="ECO:0000313" key="4">
    <source>
        <dbReference type="EMBL" id="OAB78759.1"/>
    </source>
</evidence>
<dbReference type="Pfam" id="PF13408">
    <property type="entry name" value="Zn_ribbon_recom"/>
    <property type="match status" value="1"/>
</dbReference>
<sequence length="559" mass="65395">MLAIYTRLSREDDDSTSIKNQIREGKAFAKLHNNKSFEIYNEGEGISGTLSVENRPALDQLIKDIISKKITVIWMRNQNRLERSTYTYHYFIKYAKENNISVYFGDKGKLDYNDPTTYLQGSILSAINQYAADLQSHQTKKSLLDNAKEGKFHGIPPYGYKKNENRVVVIDEEEAKVVRRIYALSLEGNGQSKIAEFLTADNIPTRYNKIGKGTLTTTNKFTKEKTTTKKSNITWSGNTIRGIITNTVYKGEKLYKGEIFKIEPIISAEYWQQVNDNLKNNRNTSGAKTNTYNYLLKGLIRCGKCGRNFYGRTRKDKKDHYYMCSSKRIKNENCGNRSINIDFIENFIWNQFFTNGLLRDRIEAYYDNSDEKQLLKQFAGELKKHNTDKENLLKEKSQTTKYLVKGILEEDEADQQLIRIRKQLNEIETKILNTESNIDFYKNKSQSVEEITADLTNIKKDATFNDKEILVNNYIQNIKVLFQYDNYIIDVEGYGLNTRIIYEVDRNYKYISEVDKLYYRWLEERKKGTIKLKFEEYIDNDINNSSFYQMPGEKKITIK</sequence>
<dbReference type="SUPFAM" id="SSF53041">
    <property type="entry name" value="Resolvase-like"/>
    <property type="match status" value="1"/>
</dbReference>
<gene>
    <name evidence="4" type="ORF">ULVI_09260</name>
</gene>
<dbReference type="PROSITE" id="PS51737">
    <property type="entry name" value="RECOMBINASE_DNA_BIND"/>
    <property type="match status" value="1"/>
</dbReference>
<comment type="caution">
    <text evidence="4">The sequence shown here is derived from an EMBL/GenBank/DDBJ whole genome shotgun (WGS) entry which is preliminary data.</text>
</comment>